<dbReference type="AlphaFoldDB" id="F3ZR28"/>
<protein>
    <recommendedName>
        <fullName evidence="2">Bacterial Pleckstrin homology domain-containing protein</fullName>
    </recommendedName>
</protein>
<accession>F3ZR28</accession>
<dbReference type="InterPro" id="IPR027783">
    <property type="entry name" value="Bacterial_PH-related"/>
</dbReference>
<keyword evidence="1" id="KW-0812">Transmembrane</keyword>
<evidence type="ECO:0000313" key="4">
    <source>
        <dbReference type="Proteomes" id="UP000018439"/>
    </source>
</evidence>
<dbReference type="HOGENOM" id="CLU_1575357_0_0_10"/>
<evidence type="ECO:0000259" key="2">
    <source>
        <dbReference type="Pfam" id="PF10882"/>
    </source>
</evidence>
<dbReference type="EMBL" id="CM001167">
    <property type="protein sequence ID" value="EGJ71901.1"/>
    <property type="molecule type" value="Genomic_DNA"/>
</dbReference>
<proteinExistence type="predicted"/>
<dbReference type="Pfam" id="PF10882">
    <property type="entry name" value="bPH_5"/>
    <property type="match status" value="1"/>
</dbReference>
<evidence type="ECO:0000313" key="3">
    <source>
        <dbReference type="EMBL" id="EGJ71901.1"/>
    </source>
</evidence>
<gene>
    <name evidence="3" type="ORF">Bcop_1709</name>
</gene>
<dbReference type="Proteomes" id="UP000018439">
    <property type="component" value="Chromosome"/>
</dbReference>
<feature type="transmembrane region" description="Helical" evidence="1">
    <location>
        <begin position="12"/>
        <end position="33"/>
    </location>
</feature>
<feature type="transmembrane region" description="Helical" evidence="1">
    <location>
        <begin position="39"/>
        <end position="60"/>
    </location>
</feature>
<name>F3ZR28_9BACE</name>
<reference evidence="3 4" key="1">
    <citation type="journal article" date="2011" name="Stand. Genomic Sci.">
        <title>Non-contiguous finished genome sequence of Bacteroides coprosuis type strain (PC139).</title>
        <authorList>
            <person name="Land M."/>
            <person name="Held B."/>
            <person name="Gronow S."/>
            <person name="Abt B."/>
            <person name="Lucas S."/>
            <person name="Del Rio T.G."/>
            <person name="Nolan M."/>
            <person name="Tice H."/>
            <person name="Cheng J.F."/>
            <person name="Pitluck S."/>
            <person name="Liolios K."/>
            <person name="Pagani I."/>
            <person name="Ivanova N."/>
            <person name="Mavromatis K."/>
            <person name="Mikhailova N."/>
            <person name="Pati A."/>
            <person name="Tapia R."/>
            <person name="Han C."/>
            <person name="Goodwin L."/>
            <person name="Chen A."/>
            <person name="Palaniappan K."/>
            <person name="Hauser L."/>
            <person name="Brambilla E.M."/>
            <person name="Rohde M."/>
            <person name="Goker M."/>
            <person name="Detter J.C."/>
            <person name="Woyke T."/>
            <person name="Bristow J."/>
            <person name="Eisen J.A."/>
            <person name="Markowitz V."/>
            <person name="Hugenholtz P."/>
            <person name="Kyrpides N.C."/>
            <person name="Klenk H.P."/>
            <person name="Lapidus A."/>
        </authorList>
    </citation>
    <scope>NUCLEOTIDE SEQUENCE [LARGE SCALE GENOMIC DNA]</scope>
    <source>
        <strain evidence="3 4">DSM 18011</strain>
    </source>
</reference>
<sequence>MIYRFSSTPSKVYRVTTGTLTILALFLLGLMVLSVFKEYYIPVGIYSFLFLAVVALRLYIFSSKINEVAVTAQEVIISTQFSEIVIPLSAIADVYAADVISESTLQVMGANMVVGNLPRYFNSNLKNHRFYINNNSNLVCMHTQYYTYQFSCDNPLQLVQRIEENRSLK</sequence>
<feature type="domain" description="Bacterial Pleckstrin homology" evidence="2">
    <location>
        <begin position="68"/>
        <end position="164"/>
    </location>
</feature>
<organism evidence="3 4">
    <name type="scientific">Bacteroides coprosuis DSM 18011</name>
    <dbReference type="NCBI Taxonomy" id="679937"/>
    <lineage>
        <taxon>Bacteria</taxon>
        <taxon>Pseudomonadati</taxon>
        <taxon>Bacteroidota</taxon>
        <taxon>Bacteroidia</taxon>
        <taxon>Bacteroidales</taxon>
        <taxon>Bacteroidaceae</taxon>
        <taxon>Bacteroides</taxon>
    </lineage>
</organism>
<keyword evidence="1" id="KW-1133">Transmembrane helix</keyword>
<evidence type="ECO:0000256" key="1">
    <source>
        <dbReference type="SAM" id="Phobius"/>
    </source>
</evidence>
<keyword evidence="1" id="KW-0472">Membrane</keyword>
<keyword evidence="4" id="KW-1185">Reference proteome</keyword>